<keyword evidence="1" id="KW-1133">Transmembrane helix</keyword>
<dbReference type="RefSeq" id="WP_344272570.1">
    <property type="nucleotide sequence ID" value="NZ_BAAAKV010000012.1"/>
</dbReference>
<keyword evidence="1" id="KW-0812">Transmembrane</keyword>
<feature type="transmembrane region" description="Helical" evidence="1">
    <location>
        <begin position="117"/>
        <end position="141"/>
    </location>
</feature>
<sequence>MSAGTTTSSGRRDGSGAVTGARQESALARGFAVFAECLLTGVWIVVSALPLVTLPAAVAAGAAHLRRVLGHEASGWRLFTADLRDAARRGWLVGLAGWAAAWLLWADLAIVRAGLPGGAFAGTVGVLAMLGLLVAGARAAAHWERGASWRTLLRAAARGTVRDPAGSLLLICGLAVVAASAWFALPLAAPALGVVMAGALAVERRYGEGSGSYREDRAPGDDCRPGR</sequence>
<keyword evidence="1" id="KW-0472">Membrane</keyword>
<evidence type="ECO:0000313" key="3">
    <source>
        <dbReference type="Proteomes" id="UP001501371"/>
    </source>
</evidence>
<name>A0ABN1UPA2_9ACTN</name>
<accession>A0ABN1UPA2</accession>
<dbReference type="EMBL" id="BAAAKV010000012">
    <property type="protein sequence ID" value="GAA1161399.1"/>
    <property type="molecule type" value="Genomic_DNA"/>
</dbReference>
<feature type="transmembrane region" description="Helical" evidence="1">
    <location>
        <begin position="42"/>
        <end position="65"/>
    </location>
</feature>
<dbReference type="Proteomes" id="UP001501371">
    <property type="component" value="Unassembled WGS sequence"/>
</dbReference>
<keyword evidence="3" id="KW-1185">Reference proteome</keyword>
<reference evidence="2 3" key="1">
    <citation type="journal article" date="2019" name="Int. J. Syst. Evol. Microbiol.">
        <title>The Global Catalogue of Microorganisms (GCM) 10K type strain sequencing project: providing services to taxonomists for standard genome sequencing and annotation.</title>
        <authorList>
            <consortium name="The Broad Institute Genomics Platform"/>
            <consortium name="The Broad Institute Genome Sequencing Center for Infectious Disease"/>
            <person name="Wu L."/>
            <person name="Ma J."/>
        </authorList>
    </citation>
    <scope>NUCLEOTIDE SEQUENCE [LARGE SCALE GENOMIC DNA]</scope>
    <source>
        <strain evidence="2 3">JCM 12696</strain>
    </source>
</reference>
<feature type="transmembrane region" description="Helical" evidence="1">
    <location>
        <begin position="86"/>
        <end position="105"/>
    </location>
</feature>
<evidence type="ECO:0000256" key="1">
    <source>
        <dbReference type="SAM" id="Phobius"/>
    </source>
</evidence>
<organism evidence="2 3">
    <name type="scientific">Streptomyces hebeiensis</name>
    <dbReference type="NCBI Taxonomy" id="229486"/>
    <lineage>
        <taxon>Bacteria</taxon>
        <taxon>Bacillati</taxon>
        <taxon>Actinomycetota</taxon>
        <taxon>Actinomycetes</taxon>
        <taxon>Kitasatosporales</taxon>
        <taxon>Streptomycetaceae</taxon>
        <taxon>Streptomyces</taxon>
    </lineage>
</organism>
<feature type="transmembrane region" description="Helical" evidence="1">
    <location>
        <begin position="168"/>
        <end position="189"/>
    </location>
</feature>
<protein>
    <recommendedName>
        <fullName evidence="4">Integral membrane protein</fullName>
    </recommendedName>
</protein>
<evidence type="ECO:0008006" key="4">
    <source>
        <dbReference type="Google" id="ProtNLM"/>
    </source>
</evidence>
<gene>
    <name evidence="2" type="ORF">GCM10009654_17360</name>
</gene>
<evidence type="ECO:0000313" key="2">
    <source>
        <dbReference type="EMBL" id="GAA1161399.1"/>
    </source>
</evidence>
<comment type="caution">
    <text evidence="2">The sequence shown here is derived from an EMBL/GenBank/DDBJ whole genome shotgun (WGS) entry which is preliminary data.</text>
</comment>
<proteinExistence type="predicted"/>